<name>A0A1C3UHL0_9HYPH</name>
<dbReference type="PROSITE" id="PS51318">
    <property type="entry name" value="TAT"/>
    <property type="match status" value="1"/>
</dbReference>
<proteinExistence type="predicted"/>
<keyword evidence="1" id="KW-0732">Signal</keyword>
<dbReference type="Pfam" id="PF13618">
    <property type="entry name" value="Gluconate_2-dh3"/>
    <property type="match status" value="1"/>
</dbReference>
<evidence type="ECO:0000313" key="2">
    <source>
        <dbReference type="EMBL" id="SCB14983.1"/>
    </source>
</evidence>
<gene>
    <name evidence="2" type="ORF">GA0061103_2225</name>
</gene>
<evidence type="ECO:0000256" key="1">
    <source>
        <dbReference type="SAM" id="SignalP"/>
    </source>
</evidence>
<protein>
    <submittedName>
        <fullName evidence="2">Gluconate 2-dehydrogenase gamma chain</fullName>
    </submittedName>
</protein>
<evidence type="ECO:0000313" key="3">
    <source>
        <dbReference type="Proteomes" id="UP000199101"/>
    </source>
</evidence>
<feature type="chain" id="PRO_5008683125" evidence="1">
    <location>
        <begin position="33"/>
        <end position="251"/>
    </location>
</feature>
<dbReference type="Proteomes" id="UP000199101">
    <property type="component" value="Unassembled WGS sequence"/>
</dbReference>
<dbReference type="InterPro" id="IPR027056">
    <property type="entry name" value="Gluconate_2DH_su3"/>
</dbReference>
<sequence length="251" mass="27285">MSELCPKRLSRRHFLSSVALTVLAGSAGPVLARSYQGGNLPWTSYAADPPRQVMPGGWKFFSEQEGRTIEAIADRMIPADNLSIGGKEAGCAVYLDRQLAGAYGNSSRLYTQGPFLPGLPTQGYQGADNPAQIYRKGLAAVDAYLKQNKGGKAFADLPPEEQDGFLTELEAGKVKLDGNVDGKALFNVILGNVMEGFFADPVYGGNKDMASWKMLGFPGARYDYRDHVSKFNEPYPHPPISIASQPFWAEK</sequence>
<dbReference type="STRING" id="410764.GA0061103_2225"/>
<dbReference type="InterPro" id="IPR006311">
    <property type="entry name" value="TAT_signal"/>
</dbReference>
<accession>A0A1C3UHL0</accession>
<feature type="signal peptide" evidence="1">
    <location>
        <begin position="1"/>
        <end position="32"/>
    </location>
</feature>
<dbReference type="RefSeq" id="WP_245304668.1">
    <property type="nucleotide sequence ID" value="NZ_FMAG01000001.1"/>
</dbReference>
<organism evidence="2 3">
    <name type="scientific">Rhizobium multihospitium</name>
    <dbReference type="NCBI Taxonomy" id="410764"/>
    <lineage>
        <taxon>Bacteria</taxon>
        <taxon>Pseudomonadati</taxon>
        <taxon>Pseudomonadota</taxon>
        <taxon>Alphaproteobacteria</taxon>
        <taxon>Hyphomicrobiales</taxon>
        <taxon>Rhizobiaceae</taxon>
        <taxon>Rhizobium/Agrobacterium group</taxon>
        <taxon>Rhizobium</taxon>
    </lineage>
</organism>
<dbReference type="AlphaFoldDB" id="A0A1C3UHL0"/>
<reference evidence="3" key="1">
    <citation type="submission" date="2016-08" db="EMBL/GenBank/DDBJ databases">
        <authorList>
            <person name="Varghese N."/>
            <person name="Submissions Spin"/>
        </authorList>
    </citation>
    <scope>NUCLEOTIDE SEQUENCE [LARGE SCALE GENOMIC DNA]</scope>
    <source>
        <strain evidence="3">HAMBI 2975</strain>
    </source>
</reference>
<keyword evidence="3" id="KW-1185">Reference proteome</keyword>
<dbReference type="EMBL" id="FMAG01000001">
    <property type="protein sequence ID" value="SCB14983.1"/>
    <property type="molecule type" value="Genomic_DNA"/>
</dbReference>